<dbReference type="OrthoDB" id="3469225at2759"/>
<dbReference type="EMBL" id="KZ679271">
    <property type="protein sequence ID" value="PTB36124.1"/>
    <property type="molecule type" value="Genomic_DNA"/>
</dbReference>
<gene>
    <name evidence="3" type="ORF">M441DRAFT_151583</name>
</gene>
<keyword evidence="4" id="KW-1185">Reference proteome</keyword>
<accession>A0A2T3YUD3</accession>
<evidence type="ECO:0000313" key="4">
    <source>
        <dbReference type="Proteomes" id="UP000240493"/>
    </source>
</evidence>
<dbReference type="InterPro" id="IPR021858">
    <property type="entry name" value="Fun_TF"/>
</dbReference>
<dbReference type="Proteomes" id="UP000240493">
    <property type="component" value="Unassembled WGS sequence"/>
</dbReference>
<dbReference type="PANTHER" id="PTHR37540:SF5">
    <property type="entry name" value="TRANSCRIPTION FACTOR DOMAIN-CONTAINING PROTEIN"/>
    <property type="match status" value="1"/>
</dbReference>
<evidence type="ECO:0000313" key="3">
    <source>
        <dbReference type="EMBL" id="PTB36124.1"/>
    </source>
</evidence>
<organism evidence="3 4">
    <name type="scientific">Trichoderma asperellum (strain ATCC 204424 / CBS 433.97 / NBRC 101777)</name>
    <dbReference type="NCBI Taxonomy" id="1042311"/>
    <lineage>
        <taxon>Eukaryota</taxon>
        <taxon>Fungi</taxon>
        <taxon>Dikarya</taxon>
        <taxon>Ascomycota</taxon>
        <taxon>Pezizomycotina</taxon>
        <taxon>Sordariomycetes</taxon>
        <taxon>Hypocreomycetidae</taxon>
        <taxon>Hypocreales</taxon>
        <taxon>Hypocreaceae</taxon>
        <taxon>Trichoderma</taxon>
    </lineage>
</organism>
<feature type="region of interest" description="Disordered" evidence="2">
    <location>
        <begin position="1"/>
        <end position="129"/>
    </location>
</feature>
<evidence type="ECO:0000256" key="2">
    <source>
        <dbReference type="SAM" id="MobiDB-lite"/>
    </source>
</evidence>
<proteinExistence type="predicted"/>
<reference evidence="3 4" key="1">
    <citation type="submission" date="2016-07" db="EMBL/GenBank/DDBJ databases">
        <title>Multiple horizontal gene transfer events from other fungi enriched the ability of initially mycotrophic Trichoderma (Ascomycota) to feed on dead plant biomass.</title>
        <authorList>
            <consortium name="DOE Joint Genome Institute"/>
            <person name="Aerts A."/>
            <person name="Atanasova L."/>
            <person name="Chenthamara K."/>
            <person name="Zhang J."/>
            <person name="Grujic M."/>
            <person name="Henrissat B."/>
            <person name="Kuo A."/>
            <person name="Salamov A."/>
            <person name="Lipzen A."/>
            <person name="Labutti K."/>
            <person name="Barry K."/>
            <person name="Miao Y."/>
            <person name="Rahimi M.J."/>
            <person name="Shen Q."/>
            <person name="Grigoriev I.V."/>
            <person name="Kubicek C.P."/>
            <person name="Druzhinina I.S."/>
        </authorList>
    </citation>
    <scope>NUCLEOTIDE SEQUENCE [LARGE SCALE GENOMIC DNA]</scope>
    <source>
        <strain evidence="3 4">CBS 433.97</strain>
    </source>
</reference>
<feature type="compositionally biased region" description="Low complexity" evidence="2">
    <location>
        <begin position="26"/>
        <end position="58"/>
    </location>
</feature>
<dbReference type="STRING" id="1042311.A0A2T3YUD3"/>
<dbReference type="Pfam" id="PF11951">
    <property type="entry name" value="Fungal_trans_2"/>
    <property type="match status" value="1"/>
</dbReference>
<keyword evidence="1" id="KW-0539">Nucleus</keyword>
<dbReference type="PANTHER" id="PTHR37540">
    <property type="entry name" value="TRANSCRIPTION FACTOR (ACR-2), PUTATIVE-RELATED-RELATED"/>
    <property type="match status" value="1"/>
</dbReference>
<dbReference type="AlphaFoldDB" id="A0A2T3YUD3"/>
<feature type="compositionally biased region" description="Basic and acidic residues" evidence="2">
    <location>
        <begin position="1"/>
        <end position="10"/>
    </location>
</feature>
<protein>
    <recommendedName>
        <fullName evidence="5">Transcription factor domain-containing protein</fullName>
    </recommendedName>
</protein>
<evidence type="ECO:0000256" key="1">
    <source>
        <dbReference type="ARBA" id="ARBA00023242"/>
    </source>
</evidence>
<name>A0A2T3YUD3_TRIA4</name>
<sequence length="507" mass="56787">MASSAERRELDEELQPAPEGEQVLEHPPSGHSSSDASHGSPPLTEPSTSASGSSGHGALHFVNMSHPEDIRRQSNVQREIRRHVMKGVSDHRGRLRGRRKPFSQDGAQNSRRPAHPESPSPSRSLAPLGSFPVQTNMRMLELVRFANEVTDFYVPFRVAWWEVALMDPGAFYVTLGNSADFWRRLNTNDIMAKTPEIMRHYSQSLIELRRRLDDDSERAKPGTIANILAHVCLNMRHCDWNSWRVHIDGLELVLKARGGFESLPYQMVVLTLYYDICGAMVFDSLPRFSVAPGLVTANSSIRAAPPRLQTILLQLQQMPPDISIAANALQKVSDIADIVNLNSHSAAFWKKDVDAILLIGPPMHYLLSMPRLPTEFATLLGAGDLVVRELIRLVCVLIMSAVKERFAFFTVEKGTIQAKLAQFIASNLQYIGSEYRDIKIWALITAALLEERTMRELYLIKLEEEALASQNSSESLVNIAREIIWLDCLESSGSDELVHDMNLEFGS</sequence>
<evidence type="ECO:0008006" key="5">
    <source>
        <dbReference type="Google" id="ProtNLM"/>
    </source>
</evidence>